<dbReference type="AlphaFoldDB" id="W9V9A7"/>
<feature type="transmembrane region" description="Helical" evidence="1">
    <location>
        <begin position="67"/>
        <end position="84"/>
    </location>
</feature>
<feature type="transmembrane region" description="Helical" evidence="1">
    <location>
        <begin position="121"/>
        <end position="143"/>
    </location>
</feature>
<dbReference type="InterPro" id="IPR010266">
    <property type="entry name" value="NnrS"/>
</dbReference>
<feature type="transmembrane region" description="Helical" evidence="1">
    <location>
        <begin position="373"/>
        <end position="394"/>
    </location>
</feature>
<dbReference type="Pfam" id="PF05940">
    <property type="entry name" value="NnrS"/>
    <property type="match status" value="1"/>
</dbReference>
<evidence type="ECO:0000256" key="1">
    <source>
        <dbReference type="SAM" id="Phobius"/>
    </source>
</evidence>
<dbReference type="EMBL" id="AONB01000001">
    <property type="protein sequence ID" value="EXJ12662.1"/>
    <property type="molecule type" value="Genomic_DNA"/>
</dbReference>
<dbReference type="Proteomes" id="UP000019464">
    <property type="component" value="Unassembled WGS sequence"/>
</dbReference>
<feature type="transmembrane region" description="Helical" evidence="1">
    <location>
        <begin position="150"/>
        <end position="172"/>
    </location>
</feature>
<feature type="transmembrane region" description="Helical" evidence="1">
    <location>
        <begin position="277"/>
        <end position="297"/>
    </location>
</feature>
<dbReference type="PATRIC" id="fig|1229521.3.peg.3"/>
<keyword evidence="1" id="KW-0812">Transmembrane</keyword>
<evidence type="ECO:0000313" key="3">
    <source>
        <dbReference type="Proteomes" id="UP000019464"/>
    </source>
</evidence>
<proteinExistence type="predicted"/>
<feature type="transmembrane region" description="Helical" evidence="1">
    <location>
        <begin position="28"/>
        <end position="47"/>
    </location>
</feature>
<dbReference type="RefSeq" id="WP_036506238.1">
    <property type="nucleotide sequence ID" value="NZ_AONB01000001.1"/>
</dbReference>
<reference evidence="2 3" key="2">
    <citation type="journal article" date="2015" name="Syst. Appl. Microbiol.">
        <title>Nitrincola nitratireducens sp. nov. isolated from a haloalkaline crater lake.</title>
        <authorList>
            <person name="Singh A."/>
            <person name="Vaidya B."/>
            <person name="Tanuku N.R."/>
            <person name="Pinnaka A.K."/>
        </authorList>
    </citation>
    <scope>NUCLEOTIDE SEQUENCE [LARGE SCALE GENOMIC DNA]</scope>
    <source>
        <strain evidence="2 3">AK23</strain>
    </source>
</reference>
<reference evidence="3" key="1">
    <citation type="submission" date="2012-11" db="EMBL/GenBank/DDBJ databases">
        <authorList>
            <person name="Singh A."/>
            <person name="Pinnaka A.K."/>
            <person name="Vaidya B."/>
        </authorList>
    </citation>
    <scope>NUCLEOTIDE SEQUENCE [LARGE SCALE GENOMIC DNA]</scope>
    <source>
        <strain evidence="3">AK23</strain>
    </source>
</reference>
<protein>
    <submittedName>
        <fullName evidence="2">NnrS protein</fullName>
    </submittedName>
</protein>
<keyword evidence="3" id="KW-1185">Reference proteome</keyword>
<dbReference type="STRING" id="1229521.D791_00002"/>
<keyword evidence="1" id="KW-0472">Membrane</keyword>
<organism evidence="2 3">
    <name type="scientific">Nitrincola nitratireducens</name>
    <dbReference type="NCBI Taxonomy" id="1229521"/>
    <lineage>
        <taxon>Bacteria</taxon>
        <taxon>Pseudomonadati</taxon>
        <taxon>Pseudomonadota</taxon>
        <taxon>Gammaproteobacteria</taxon>
        <taxon>Oceanospirillales</taxon>
        <taxon>Oceanospirillaceae</taxon>
        <taxon>Nitrincola</taxon>
    </lineage>
</organism>
<accession>W9V9A7</accession>
<feature type="transmembrane region" description="Helical" evidence="1">
    <location>
        <begin position="245"/>
        <end position="265"/>
    </location>
</feature>
<feature type="transmembrane region" description="Helical" evidence="1">
    <location>
        <begin position="342"/>
        <end position="361"/>
    </location>
</feature>
<sequence length="405" mass="44698">MSNHRHSVTDMSREQSLTPLLRQAFRPMFLLGALYSVVAMALWGMMLSGHLVLNVYANVMFWHQHEMIFGFVAAIIVGFLLTAVQNWTGTRATHGASLLILALVWMLGRVLMLFGGSLPPLLVATVDLIFLPLAAVFFGHIILKAEQVRNLFFVPILLLLTISNGIMHAGVILNQFQFVHYGSMNAVWLVTLVMSVVSGRVLPMFTANGTNTPKVQPLVWLDRAALGSIWLIFVLQFLLLKPLLAPSLLSAFYAIAALLNFARLIRLKMWITWRVPLLWSLHIAVAFIPLGLALFALRYAGFAVSISTGVHALTAGAMGIMILSMMARVSLGHSGRLLQPKVIMTIAFALVILAAVSRVFLTWLLPGFALQGYYFAIIAWVVAYVFYIVVYTPILTAPRADGRPG</sequence>
<feature type="transmembrane region" description="Helical" evidence="1">
    <location>
        <begin position="96"/>
        <end position="115"/>
    </location>
</feature>
<gene>
    <name evidence="2" type="ORF">D791_00002</name>
</gene>
<feature type="transmembrane region" description="Helical" evidence="1">
    <location>
        <begin position="178"/>
        <end position="197"/>
    </location>
</feature>
<feature type="transmembrane region" description="Helical" evidence="1">
    <location>
        <begin position="218"/>
        <end position="239"/>
    </location>
</feature>
<feature type="transmembrane region" description="Helical" evidence="1">
    <location>
        <begin position="309"/>
        <end position="330"/>
    </location>
</feature>
<comment type="caution">
    <text evidence="2">The sequence shown here is derived from an EMBL/GenBank/DDBJ whole genome shotgun (WGS) entry which is preliminary data.</text>
</comment>
<name>W9V9A7_9GAMM</name>
<keyword evidence="1" id="KW-1133">Transmembrane helix</keyword>
<evidence type="ECO:0000313" key="2">
    <source>
        <dbReference type="EMBL" id="EXJ12662.1"/>
    </source>
</evidence>
<dbReference type="OrthoDB" id="9770040at2"/>